<dbReference type="PANTHER" id="PTHR43791:SF36">
    <property type="entry name" value="TRANSPORTER, PUTATIVE (AFU_ORTHOLOGUE AFUA_6G08340)-RELATED"/>
    <property type="match status" value="1"/>
</dbReference>
<sequence>MITARESADAVQAYTDEQFAQRTFARVKWKILPLLMICYVLALIDRNVIGFAKLGFMTDLGFGEMVYGIGAGIFFVGYILFEIPSNLMLQRIGFRKTVLRIMIMWGIACAAFSMMQSETMFYILRFALGVAEAGFFPGVLLFLTLWVPRNRRASVTAMFMAAIPISGMIGGPLAGGIMQHLDGLFGLKGWQILFLVAGLPACVMGVATYLLLDNSPKEAKWLSEQERQVILDELAADDTSNANEHHSLWGAFKDKRVYVLAFTALAVFSGAVAAAFWVPTIIRKTGITDLFHVGLLSALPFMVGVIAQYLVGKHSDKVMERRWHVAICLSISALGWLTLAILQPSTTVSVILLIVATASVLGATGPFWTLPGSLLTGKAAAGSIALVTTLAGVGNVFMPALVGALIDLTGSMAASQAAYGVLMLTGAAMILLGTPAEAGKPVVKAN</sequence>
<organism evidence="9 10">
    <name type="scientific">Pseudomonas juntendi</name>
    <dbReference type="NCBI Taxonomy" id="2666183"/>
    <lineage>
        <taxon>Bacteria</taxon>
        <taxon>Pseudomonadati</taxon>
        <taxon>Pseudomonadota</taxon>
        <taxon>Gammaproteobacteria</taxon>
        <taxon>Pseudomonadales</taxon>
        <taxon>Pseudomonadaceae</taxon>
        <taxon>Pseudomonas</taxon>
    </lineage>
</organism>
<dbReference type="GO" id="GO:0016020">
    <property type="term" value="C:membrane"/>
    <property type="evidence" value="ECO:0007669"/>
    <property type="project" value="UniProtKB-SubCell"/>
</dbReference>
<dbReference type="CDD" id="cd17319">
    <property type="entry name" value="MFS_ExuT_GudP_like"/>
    <property type="match status" value="1"/>
</dbReference>
<comment type="caution">
    <text evidence="9">The sequence shown here is derived from an EMBL/GenBank/DDBJ whole genome shotgun (WGS) entry which is preliminary data.</text>
</comment>
<feature type="transmembrane region" description="Helical" evidence="7">
    <location>
        <begin position="159"/>
        <end position="178"/>
    </location>
</feature>
<dbReference type="EMBL" id="JACGCX010000009">
    <property type="protein sequence ID" value="MBA6098457.1"/>
    <property type="molecule type" value="Genomic_DNA"/>
</dbReference>
<evidence type="ECO:0000256" key="2">
    <source>
        <dbReference type="ARBA" id="ARBA00022448"/>
    </source>
</evidence>
<feature type="transmembrane region" description="Helical" evidence="7">
    <location>
        <begin position="122"/>
        <end position="147"/>
    </location>
</feature>
<evidence type="ECO:0000256" key="5">
    <source>
        <dbReference type="ARBA" id="ARBA00022989"/>
    </source>
</evidence>
<feature type="transmembrane region" description="Helical" evidence="7">
    <location>
        <begin position="97"/>
        <end position="116"/>
    </location>
</feature>
<keyword evidence="6 7" id="KW-0472">Membrane</keyword>
<feature type="transmembrane region" description="Helical" evidence="7">
    <location>
        <begin position="323"/>
        <end position="342"/>
    </location>
</feature>
<dbReference type="SUPFAM" id="SSF103473">
    <property type="entry name" value="MFS general substrate transporter"/>
    <property type="match status" value="1"/>
</dbReference>
<keyword evidence="4" id="KW-0058">Aromatic hydrocarbons catabolism</keyword>
<evidence type="ECO:0000259" key="8">
    <source>
        <dbReference type="PROSITE" id="PS50850"/>
    </source>
</evidence>
<accession>A0A7W2Q9P2</accession>
<dbReference type="Pfam" id="PF07690">
    <property type="entry name" value="MFS_1"/>
    <property type="match status" value="1"/>
</dbReference>
<dbReference type="FunFam" id="1.20.1250.20:FF:000018">
    <property type="entry name" value="MFS transporter permease"/>
    <property type="match status" value="1"/>
</dbReference>
<feature type="transmembrane region" description="Helical" evidence="7">
    <location>
        <begin position="412"/>
        <end position="432"/>
    </location>
</feature>
<dbReference type="InterPro" id="IPR020846">
    <property type="entry name" value="MFS_dom"/>
</dbReference>
<feature type="transmembrane region" description="Helical" evidence="7">
    <location>
        <begin position="290"/>
        <end position="311"/>
    </location>
</feature>
<feature type="transmembrane region" description="Helical" evidence="7">
    <location>
        <begin position="31"/>
        <end position="53"/>
    </location>
</feature>
<evidence type="ECO:0000256" key="3">
    <source>
        <dbReference type="ARBA" id="ARBA00022692"/>
    </source>
</evidence>
<keyword evidence="5 7" id="KW-1133">Transmembrane helix</keyword>
<evidence type="ECO:0000256" key="6">
    <source>
        <dbReference type="ARBA" id="ARBA00023136"/>
    </source>
</evidence>
<dbReference type="Gene3D" id="1.20.1250.20">
    <property type="entry name" value="MFS general substrate transporter like domains"/>
    <property type="match status" value="2"/>
</dbReference>
<feature type="transmembrane region" description="Helical" evidence="7">
    <location>
        <begin position="190"/>
        <end position="212"/>
    </location>
</feature>
<gene>
    <name evidence="9" type="ORF">H4C80_15140</name>
</gene>
<dbReference type="RefSeq" id="WP_054911567.1">
    <property type="nucleotide sequence ID" value="NZ_BLJG01000110.1"/>
</dbReference>
<evidence type="ECO:0000256" key="4">
    <source>
        <dbReference type="ARBA" id="ARBA00022797"/>
    </source>
</evidence>
<dbReference type="PANTHER" id="PTHR43791">
    <property type="entry name" value="PERMEASE-RELATED"/>
    <property type="match status" value="1"/>
</dbReference>
<dbReference type="Proteomes" id="UP000545074">
    <property type="component" value="Unassembled WGS sequence"/>
</dbReference>
<dbReference type="GO" id="GO:0022857">
    <property type="term" value="F:transmembrane transporter activity"/>
    <property type="evidence" value="ECO:0007669"/>
    <property type="project" value="InterPro"/>
</dbReference>
<dbReference type="PROSITE" id="PS50850">
    <property type="entry name" value="MFS"/>
    <property type="match status" value="1"/>
</dbReference>
<comment type="subcellular location">
    <subcellularLocation>
        <location evidence="1">Membrane</location>
        <topology evidence="1">Multi-pass membrane protein</topology>
    </subcellularLocation>
</comment>
<evidence type="ECO:0000313" key="10">
    <source>
        <dbReference type="Proteomes" id="UP000545074"/>
    </source>
</evidence>
<evidence type="ECO:0000313" key="9">
    <source>
        <dbReference type="EMBL" id="MBA6098457.1"/>
    </source>
</evidence>
<feature type="transmembrane region" description="Helical" evidence="7">
    <location>
        <begin position="380"/>
        <end position="406"/>
    </location>
</feature>
<evidence type="ECO:0000256" key="7">
    <source>
        <dbReference type="SAM" id="Phobius"/>
    </source>
</evidence>
<dbReference type="InterPro" id="IPR011701">
    <property type="entry name" value="MFS"/>
</dbReference>
<protein>
    <submittedName>
        <fullName evidence="9">MFS transporter</fullName>
    </submittedName>
</protein>
<evidence type="ECO:0000256" key="1">
    <source>
        <dbReference type="ARBA" id="ARBA00004141"/>
    </source>
</evidence>
<reference evidence="9 10" key="1">
    <citation type="submission" date="2020-07" db="EMBL/GenBank/DDBJ databases">
        <title>Diversity of carbapenemase encoding genes among Pseudomonas putida group clinical isolates in a tertiary Brazilian hospital.</title>
        <authorList>
            <person name="Alberto-Lei F."/>
            <person name="Nodari C.S."/>
            <person name="Streling A.P."/>
            <person name="Paulino J.T."/>
            <person name="Bessa-Neto F.O."/>
            <person name="Cayo R."/>
            <person name="Gales A.C."/>
        </authorList>
    </citation>
    <scope>NUCLEOTIDE SEQUENCE [LARGE SCALE GENOMIC DNA]</scope>
    <source>
        <strain evidence="9 10">12815</strain>
    </source>
</reference>
<feature type="transmembrane region" description="Helical" evidence="7">
    <location>
        <begin position="65"/>
        <end position="85"/>
    </location>
</feature>
<name>A0A7W2Q9P2_9PSED</name>
<keyword evidence="2" id="KW-0813">Transport</keyword>
<dbReference type="InterPro" id="IPR036259">
    <property type="entry name" value="MFS_trans_sf"/>
</dbReference>
<feature type="transmembrane region" description="Helical" evidence="7">
    <location>
        <begin position="257"/>
        <end position="278"/>
    </location>
</feature>
<dbReference type="AlphaFoldDB" id="A0A7W2Q9P2"/>
<feature type="transmembrane region" description="Helical" evidence="7">
    <location>
        <begin position="348"/>
        <end position="368"/>
    </location>
</feature>
<proteinExistence type="predicted"/>
<keyword evidence="3 7" id="KW-0812">Transmembrane</keyword>
<feature type="domain" description="Major facilitator superfamily (MFS) profile" evidence="8">
    <location>
        <begin position="31"/>
        <end position="438"/>
    </location>
</feature>